<sequence length="68" mass="7501">MAAKLALHERLELQEILTLKNITLTKASTMQGLAGCKELKSILAAETNKGKQHVEQLAELLKEREVSS</sequence>
<dbReference type="EMBL" id="FNDK01000009">
    <property type="protein sequence ID" value="SDH68478.1"/>
    <property type="molecule type" value="Genomic_DNA"/>
</dbReference>
<dbReference type="STRING" id="568899.SAMN05192534_10967"/>
<reference evidence="1 2" key="1">
    <citation type="submission" date="2016-10" db="EMBL/GenBank/DDBJ databases">
        <authorList>
            <person name="de Groot N.N."/>
        </authorList>
    </citation>
    <scope>NUCLEOTIDE SEQUENCE [LARGE SCALE GENOMIC DNA]</scope>
    <source>
        <strain evidence="1 2">DSM 21632</strain>
    </source>
</reference>
<evidence type="ECO:0000313" key="2">
    <source>
        <dbReference type="Proteomes" id="UP000199163"/>
    </source>
</evidence>
<gene>
    <name evidence="1" type="ORF">SAMN05192534_10967</name>
</gene>
<dbReference type="Proteomes" id="UP000199163">
    <property type="component" value="Unassembled WGS sequence"/>
</dbReference>
<dbReference type="OrthoDB" id="2356617at2"/>
<dbReference type="RefSeq" id="WP_091273199.1">
    <property type="nucleotide sequence ID" value="NZ_FNDK01000009.1"/>
</dbReference>
<proteinExistence type="predicted"/>
<organism evidence="1 2">
    <name type="scientific">Alteribacillus persepolensis</name>
    <dbReference type="NCBI Taxonomy" id="568899"/>
    <lineage>
        <taxon>Bacteria</taxon>
        <taxon>Bacillati</taxon>
        <taxon>Bacillota</taxon>
        <taxon>Bacilli</taxon>
        <taxon>Bacillales</taxon>
        <taxon>Bacillaceae</taxon>
        <taxon>Alteribacillus</taxon>
    </lineage>
</organism>
<evidence type="ECO:0000313" key="1">
    <source>
        <dbReference type="EMBL" id="SDH68478.1"/>
    </source>
</evidence>
<dbReference type="AlphaFoldDB" id="A0A1G8EF13"/>
<accession>A0A1G8EF13</accession>
<keyword evidence="2" id="KW-1185">Reference proteome</keyword>
<name>A0A1G8EF13_9BACI</name>
<protein>
    <recommendedName>
        <fullName evidence="3">Spore coat protein</fullName>
    </recommendedName>
</protein>
<evidence type="ECO:0008006" key="3">
    <source>
        <dbReference type="Google" id="ProtNLM"/>
    </source>
</evidence>